<dbReference type="AlphaFoldDB" id="A0A0M4K190"/>
<dbReference type="RefSeq" id="WP_053946098.1">
    <property type="nucleotide sequence ID" value="NZ_CP012622.1"/>
</dbReference>
<dbReference type="GO" id="GO:0003677">
    <property type="term" value="F:DNA binding"/>
    <property type="evidence" value="ECO:0007669"/>
    <property type="project" value="InterPro"/>
</dbReference>
<dbReference type="GO" id="GO:0097367">
    <property type="term" value="F:carbohydrate derivative binding"/>
    <property type="evidence" value="ECO:0007669"/>
    <property type="project" value="InterPro"/>
</dbReference>
<dbReference type="InterPro" id="IPR036388">
    <property type="entry name" value="WH-like_DNA-bd_sf"/>
</dbReference>
<dbReference type="PANTHER" id="PTHR30514:SF10">
    <property type="entry name" value="MURR_RPIR FAMILY TRANSCRIPTIONAL REGULATOR"/>
    <property type="match status" value="1"/>
</dbReference>
<dbReference type="Gene3D" id="3.40.50.10490">
    <property type="entry name" value="Glucose-6-phosphate isomerase like protein, domain 1"/>
    <property type="match status" value="1"/>
</dbReference>
<proteinExistence type="predicted"/>
<dbReference type="InterPro" id="IPR046348">
    <property type="entry name" value="SIS_dom_sf"/>
</dbReference>
<dbReference type="GO" id="GO:1901135">
    <property type="term" value="P:carbohydrate derivative metabolic process"/>
    <property type="evidence" value="ECO:0007669"/>
    <property type="project" value="InterPro"/>
</dbReference>
<organism evidence="2 3">
    <name type="scientific">Spiroplasma cantharicola</name>
    <dbReference type="NCBI Taxonomy" id="362837"/>
    <lineage>
        <taxon>Bacteria</taxon>
        <taxon>Bacillati</taxon>
        <taxon>Mycoplasmatota</taxon>
        <taxon>Mollicutes</taxon>
        <taxon>Entomoplasmatales</taxon>
        <taxon>Spiroplasmataceae</taxon>
        <taxon>Spiroplasma</taxon>
    </lineage>
</organism>
<dbReference type="KEGG" id="scj:SCANT_v1c04310"/>
<dbReference type="OrthoDB" id="388503at2"/>
<dbReference type="GO" id="GO:0003700">
    <property type="term" value="F:DNA-binding transcription factor activity"/>
    <property type="evidence" value="ECO:0007669"/>
    <property type="project" value="InterPro"/>
</dbReference>
<evidence type="ECO:0000259" key="1">
    <source>
        <dbReference type="PROSITE" id="PS51071"/>
    </source>
</evidence>
<dbReference type="InterPro" id="IPR047640">
    <property type="entry name" value="RpiR-like"/>
</dbReference>
<dbReference type="Proteomes" id="UP000063919">
    <property type="component" value="Chromosome"/>
</dbReference>
<dbReference type="Pfam" id="PF01418">
    <property type="entry name" value="HTH_6"/>
    <property type="match status" value="1"/>
</dbReference>
<dbReference type="SUPFAM" id="SSF46689">
    <property type="entry name" value="Homeodomain-like"/>
    <property type="match status" value="1"/>
</dbReference>
<dbReference type="EMBL" id="CP012622">
    <property type="protein sequence ID" value="ALD66337.1"/>
    <property type="molecule type" value="Genomic_DNA"/>
</dbReference>
<evidence type="ECO:0000313" key="2">
    <source>
        <dbReference type="EMBL" id="ALD66337.1"/>
    </source>
</evidence>
<feature type="domain" description="HTH rpiR-type" evidence="1">
    <location>
        <begin position="1"/>
        <end position="77"/>
    </location>
</feature>
<dbReference type="Gene3D" id="1.10.10.10">
    <property type="entry name" value="Winged helix-like DNA-binding domain superfamily/Winged helix DNA-binding domain"/>
    <property type="match status" value="1"/>
</dbReference>
<dbReference type="PATRIC" id="fig|362837.3.peg.438"/>
<name>A0A0M4K190_9MOLU</name>
<sequence length="269" mass="31016">MNIIDLIKENENELSPQERKVIFFIKDNLNNFNNISIKNISKQLNVQESVITKSLSKIGIGGFKKLKLLLEDSYYSIDDKLIEKKNIDIYFSKLIENINSFKKSFNSDSIIKLSNLITSINPEIIFFATGKTAKIIEPFFFNLLELNFKVKLETSLYNHEIYDVKNKLIIIFTISGNNSKVFRYLNLIKEKNALKIIGISTNESFANDLLDDHIFGTVKSFFTDNSRSTPLIEKYTIQLICDALLLMIISKSSVKNLEMREKISTKNKE</sequence>
<dbReference type="SUPFAM" id="SSF53697">
    <property type="entry name" value="SIS domain"/>
    <property type="match status" value="1"/>
</dbReference>
<reference evidence="2 3" key="1">
    <citation type="journal article" date="2015" name="Genome Announc.">
        <title>Complete Genome Sequence of Spiroplasma cantharicola CC-1T (DSM 21588), a Bacterium Isolated from Soldier Beetle (Cantharis carolinus).</title>
        <authorList>
            <person name="Lo W.S."/>
            <person name="Liu P.Y."/>
            <person name="Kuo C.H."/>
        </authorList>
    </citation>
    <scope>NUCLEOTIDE SEQUENCE [LARGE SCALE GENOMIC DNA]</scope>
    <source>
        <strain evidence="2 3">CC-1</strain>
    </source>
</reference>
<evidence type="ECO:0000313" key="3">
    <source>
        <dbReference type="Proteomes" id="UP000063919"/>
    </source>
</evidence>
<dbReference type="PANTHER" id="PTHR30514">
    <property type="entry name" value="GLUCOKINASE"/>
    <property type="match status" value="1"/>
</dbReference>
<keyword evidence="3" id="KW-1185">Reference proteome</keyword>
<dbReference type="InterPro" id="IPR009057">
    <property type="entry name" value="Homeodomain-like_sf"/>
</dbReference>
<dbReference type="InterPro" id="IPR000281">
    <property type="entry name" value="HTH_RpiR"/>
</dbReference>
<protein>
    <recommendedName>
        <fullName evidence="1">HTH rpiR-type domain-containing protein</fullName>
    </recommendedName>
</protein>
<dbReference type="PROSITE" id="PS51071">
    <property type="entry name" value="HTH_RPIR"/>
    <property type="match status" value="1"/>
</dbReference>
<accession>A0A0M4K190</accession>
<gene>
    <name evidence="2" type="ORF">SCANT_v1c04310</name>
</gene>
<dbReference type="STRING" id="362837.SCANT_v1c04310"/>